<name>A0A8T1N0R0_CLOSI</name>
<reference evidence="4 5" key="1">
    <citation type="journal article" date="2018" name="Biotechnol. Adv.">
        <title>Improved genomic resources and new bioinformatic workflow for the carcinogenic parasite Clonorchis sinensis: Biotechnological implications.</title>
        <authorList>
            <person name="Wang D."/>
            <person name="Korhonen P.K."/>
            <person name="Gasser R.B."/>
            <person name="Young N.D."/>
        </authorList>
    </citation>
    <scope>NUCLEOTIDE SEQUENCE [LARGE SCALE GENOMIC DNA]</scope>
    <source>
        <strain evidence="4">Cs-k2</strain>
    </source>
</reference>
<dbReference type="Pfam" id="PF13855">
    <property type="entry name" value="LRR_8"/>
    <property type="match status" value="4"/>
</dbReference>
<dbReference type="InterPro" id="IPR032675">
    <property type="entry name" value="LRR_dom_sf"/>
</dbReference>
<reference evidence="4 5" key="2">
    <citation type="journal article" date="2021" name="Genomics">
        <title>High-quality reference genome for Clonorchis sinensis.</title>
        <authorList>
            <person name="Young N.D."/>
            <person name="Stroehlein A.J."/>
            <person name="Kinkar L."/>
            <person name="Wang T."/>
            <person name="Sohn W.M."/>
            <person name="Chang B.C.H."/>
            <person name="Kaur P."/>
            <person name="Weisz D."/>
            <person name="Dudchenko O."/>
            <person name="Aiden E.L."/>
            <person name="Korhonen P.K."/>
            <person name="Gasser R.B."/>
        </authorList>
    </citation>
    <scope>NUCLEOTIDE SEQUENCE [LARGE SCALE GENOMIC DNA]</scope>
    <source>
        <strain evidence="4">Cs-k2</strain>
    </source>
</reference>
<proteinExistence type="predicted"/>
<dbReference type="Gene3D" id="3.80.10.10">
    <property type="entry name" value="Ribonuclease Inhibitor"/>
    <property type="match status" value="5"/>
</dbReference>
<dbReference type="SMART" id="SM00365">
    <property type="entry name" value="LRR_SD22"/>
    <property type="match status" value="5"/>
</dbReference>
<sequence length="659" mass="71515">MLHFDLSSKRDGSATQGQTSAVLLKLLQQAQQTGTLNLSNRSLEAVPTTVWNLNEPLPSPDGAAVVDLKRPSDGPRWWELQPITKLILTSNRITRIPGTGLVKLDTLTHLDLRDNQLVELPTEIGELCALKALVLSLNKLTFLPDELGRLHELVSLDVANNQLESLNDQSFAQLTSLEKLDASENRLSTVSVLPPRLRQINLGHNRLEHIPTGLLEKLLKLQSLDLQSNQLTALVLDNRNPSARSGSPLVTLNVSLNRLTAVPDVAGLTNLKELFLSDNRICTLSFASFRDCPLVTLDLARNCIEQIPQGISATLPHLMRLDVSANELTNLPTELGLMQSLQVLLVERNPLRSIRQNVVSGGTNAIKELLRQRHVSTSEDAAPDSSTPQSVQVTDPTPVPEQARHSNVKGDVAASVGCSGKTGAADTALPRVPPVNPAGVLQWSAAPKGSPELSLPELDVEAAWIDASASGSTAVRSLQLEQRMLQAFPRGIFGFASTLTILNLSVNRITQLPDEIDRLVKLVELNFTRNLLRTLPISMARLPELAVLCLDSNPLGPELPEAAIFSPPLSCSIQSLSLHSCKLSRVPSANLLQPSNAPKLTHLDLSDNDIDTIPPELGLCTQLRSLQLTGNTFRIPRPAVIAQGTSAVLEYLRSRIPES</sequence>
<gene>
    <name evidence="4" type="ORF">CSKR_106482</name>
</gene>
<organism evidence="4 5">
    <name type="scientific">Clonorchis sinensis</name>
    <name type="common">Chinese liver fluke</name>
    <dbReference type="NCBI Taxonomy" id="79923"/>
    <lineage>
        <taxon>Eukaryota</taxon>
        <taxon>Metazoa</taxon>
        <taxon>Spiralia</taxon>
        <taxon>Lophotrochozoa</taxon>
        <taxon>Platyhelminthes</taxon>
        <taxon>Trematoda</taxon>
        <taxon>Digenea</taxon>
        <taxon>Opisthorchiida</taxon>
        <taxon>Opisthorchiata</taxon>
        <taxon>Opisthorchiidae</taxon>
        <taxon>Clonorchis</taxon>
    </lineage>
</organism>
<accession>A0A8T1N0R0</accession>
<keyword evidence="5" id="KW-1185">Reference proteome</keyword>
<dbReference type="PROSITE" id="PS51450">
    <property type="entry name" value="LRR"/>
    <property type="match status" value="4"/>
</dbReference>
<dbReference type="InterPro" id="IPR001611">
    <property type="entry name" value="Leu-rich_rpt"/>
</dbReference>
<dbReference type="InterPro" id="IPR050216">
    <property type="entry name" value="LRR_domain-containing"/>
</dbReference>
<dbReference type="PANTHER" id="PTHR48051">
    <property type="match status" value="1"/>
</dbReference>
<dbReference type="AlphaFoldDB" id="A0A8T1N0R0"/>
<dbReference type="SMART" id="SM00364">
    <property type="entry name" value="LRR_BAC"/>
    <property type="match status" value="9"/>
</dbReference>
<feature type="compositionally biased region" description="Polar residues" evidence="3">
    <location>
        <begin position="384"/>
        <end position="395"/>
    </location>
</feature>
<evidence type="ECO:0000256" key="2">
    <source>
        <dbReference type="ARBA" id="ARBA00022737"/>
    </source>
</evidence>
<evidence type="ECO:0000256" key="3">
    <source>
        <dbReference type="SAM" id="MobiDB-lite"/>
    </source>
</evidence>
<dbReference type="Pfam" id="PF13516">
    <property type="entry name" value="LRR_6"/>
    <property type="match status" value="1"/>
</dbReference>
<dbReference type="EMBL" id="NIRI02000005">
    <property type="protein sequence ID" value="KAG5455214.1"/>
    <property type="molecule type" value="Genomic_DNA"/>
</dbReference>
<evidence type="ECO:0000256" key="1">
    <source>
        <dbReference type="ARBA" id="ARBA00022614"/>
    </source>
</evidence>
<dbReference type="OrthoDB" id="660555at2759"/>
<dbReference type="SUPFAM" id="SSF52058">
    <property type="entry name" value="L domain-like"/>
    <property type="match status" value="2"/>
</dbReference>
<evidence type="ECO:0000313" key="4">
    <source>
        <dbReference type="EMBL" id="KAG5455214.1"/>
    </source>
</evidence>
<dbReference type="InterPro" id="IPR003591">
    <property type="entry name" value="Leu-rich_rpt_typical-subtyp"/>
</dbReference>
<comment type="caution">
    <text evidence="4">The sequence shown here is derived from an EMBL/GenBank/DDBJ whole genome shotgun (WGS) entry which is preliminary data.</text>
</comment>
<evidence type="ECO:0000313" key="5">
    <source>
        <dbReference type="Proteomes" id="UP000286415"/>
    </source>
</evidence>
<dbReference type="GO" id="GO:0005737">
    <property type="term" value="C:cytoplasm"/>
    <property type="evidence" value="ECO:0007669"/>
    <property type="project" value="TreeGrafter"/>
</dbReference>
<feature type="region of interest" description="Disordered" evidence="3">
    <location>
        <begin position="375"/>
        <end position="414"/>
    </location>
</feature>
<dbReference type="PANTHER" id="PTHR48051:SF1">
    <property type="entry name" value="RAS SUPPRESSOR PROTEIN 1"/>
    <property type="match status" value="1"/>
</dbReference>
<dbReference type="Pfam" id="PF00560">
    <property type="entry name" value="LRR_1"/>
    <property type="match status" value="1"/>
</dbReference>
<protein>
    <submittedName>
        <fullName evidence="4">Leucine-rich repeat-containing protein 40</fullName>
    </submittedName>
</protein>
<keyword evidence="2" id="KW-0677">Repeat</keyword>
<dbReference type="SMART" id="SM00369">
    <property type="entry name" value="LRR_TYP"/>
    <property type="match status" value="14"/>
</dbReference>
<dbReference type="Proteomes" id="UP000286415">
    <property type="component" value="Unassembled WGS sequence"/>
</dbReference>
<keyword evidence="1" id="KW-0433">Leucine-rich repeat</keyword>